<feature type="domain" description="Paf1 complex subunit Cdc73 N-terminal" evidence="8">
    <location>
        <begin position="34"/>
        <end position="107"/>
    </location>
</feature>
<dbReference type="InterPro" id="IPR031336">
    <property type="entry name" value="CDC73_C"/>
</dbReference>
<feature type="compositionally biased region" description="Polar residues" evidence="6">
    <location>
        <begin position="205"/>
        <end position="218"/>
    </location>
</feature>
<name>A0A4P9XSK4_9FUNG</name>
<dbReference type="GO" id="GO:0006368">
    <property type="term" value="P:transcription elongation by RNA polymerase II"/>
    <property type="evidence" value="ECO:0007669"/>
    <property type="project" value="InterPro"/>
</dbReference>
<dbReference type="InterPro" id="IPR032041">
    <property type="entry name" value="Cdc73_N"/>
</dbReference>
<dbReference type="EMBL" id="KZ992540">
    <property type="protein sequence ID" value="RKP09117.1"/>
    <property type="molecule type" value="Genomic_DNA"/>
</dbReference>
<dbReference type="OrthoDB" id="2186602at2759"/>
<keyword evidence="5" id="KW-0539">Nucleus</keyword>
<evidence type="ECO:0000256" key="5">
    <source>
        <dbReference type="ARBA" id="ARBA00023242"/>
    </source>
</evidence>
<feature type="domain" description="Cell division control protein 73 C-terminal" evidence="7">
    <location>
        <begin position="228"/>
        <end position="385"/>
    </location>
</feature>
<dbReference type="PANTHER" id="PTHR12466">
    <property type="entry name" value="CDC73 DOMAIN PROTEIN"/>
    <property type="match status" value="1"/>
</dbReference>
<organism evidence="9 10">
    <name type="scientific">Thamnocephalis sphaerospora</name>
    <dbReference type="NCBI Taxonomy" id="78915"/>
    <lineage>
        <taxon>Eukaryota</taxon>
        <taxon>Fungi</taxon>
        <taxon>Fungi incertae sedis</taxon>
        <taxon>Zoopagomycota</taxon>
        <taxon>Zoopagomycotina</taxon>
        <taxon>Zoopagomycetes</taxon>
        <taxon>Zoopagales</taxon>
        <taxon>Sigmoideomycetaceae</taxon>
        <taxon>Thamnocephalis</taxon>
    </lineage>
</organism>
<evidence type="ECO:0000313" key="10">
    <source>
        <dbReference type="Proteomes" id="UP000271241"/>
    </source>
</evidence>
<gene>
    <name evidence="9" type="ORF">THASP1DRAFT_22995</name>
</gene>
<dbReference type="Gene3D" id="3.40.50.11990">
    <property type="entry name" value="RNA polymerase II accessory factor, Cdc73 C-terminal domain"/>
    <property type="match status" value="1"/>
</dbReference>
<dbReference type="GO" id="GO:0016593">
    <property type="term" value="C:Cdc73/Paf1 complex"/>
    <property type="evidence" value="ECO:0007669"/>
    <property type="project" value="InterPro"/>
</dbReference>
<evidence type="ECO:0000256" key="4">
    <source>
        <dbReference type="ARBA" id="ARBA00023163"/>
    </source>
</evidence>
<proteinExistence type="inferred from homology"/>
<dbReference type="AlphaFoldDB" id="A0A4P9XSK4"/>
<reference evidence="10" key="1">
    <citation type="journal article" date="2018" name="Nat. Microbiol.">
        <title>Leveraging single-cell genomics to expand the fungal tree of life.</title>
        <authorList>
            <person name="Ahrendt S.R."/>
            <person name="Quandt C.A."/>
            <person name="Ciobanu D."/>
            <person name="Clum A."/>
            <person name="Salamov A."/>
            <person name="Andreopoulos B."/>
            <person name="Cheng J.F."/>
            <person name="Woyke T."/>
            <person name="Pelin A."/>
            <person name="Henrissat B."/>
            <person name="Reynolds N.K."/>
            <person name="Benny G.L."/>
            <person name="Smith M.E."/>
            <person name="James T.Y."/>
            <person name="Grigoriev I.V."/>
        </authorList>
    </citation>
    <scope>NUCLEOTIDE SEQUENCE [LARGE SCALE GENOMIC DNA]</scope>
    <source>
        <strain evidence="10">RSA 1356</strain>
    </source>
</reference>
<feature type="region of interest" description="Disordered" evidence="6">
    <location>
        <begin position="195"/>
        <end position="221"/>
    </location>
</feature>
<dbReference type="InterPro" id="IPR038103">
    <property type="entry name" value="CDC73_C_sf"/>
</dbReference>
<keyword evidence="10" id="KW-1185">Reference proteome</keyword>
<comment type="similarity">
    <text evidence="2">Belongs to the CDC73 family.</text>
</comment>
<evidence type="ECO:0000256" key="3">
    <source>
        <dbReference type="ARBA" id="ARBA00023015"/>
    </source>
</evidence>
<dbReference type="PANTHER" id="PTHR12466:SF8">
    <property type="entry name" value="PARAFIBROMIN"/>
    <property type="match status" value="1"/>
</dbReference>
<protein>
    <submittedName>
        <fullName evidence="9">RNA pol II accessory factor, Cdc73 family-domain-containing protein</fullName>
    </submittedName>
</protein>
<dbReference type="GO" id="GO:0000993">
    <property type="term" value="F:RNA polymerase II complex binding"/>
    <property type="evidence" value="ECO:0007669"/>
    <property type="project" value="TreeGrafter"/>
</dbReference>
<sequence>MEALEPSALLQQYAADKASVQLLAGDGQPVQQLDAAEQVVFGGEQFPKTRSTTLRKSGSEEYYTVETLLFMVDHRESDFLGYLKAGVSAAIPTVSMMDRGKLLGMLTAVANAPAGAPKRPAFDAGSVAGMHAEKKARNDAETSEVFDEKVSTDAAVVKTIVEREQEVLSRNALICSNRSFDDLYKRVRDLLSQQSTRKKAAASGTKATPVSKQATGSRATPARTKGTRIPIIIVPAAATSILNLYNVKQFLQDRVFLDSRIAREQSSTRPTSATIERHHAGGEAVTIYQVVDSVDRLRPDDWKRVVAVFVTGAEWQFKNWVWQNPLDIFSNVKGYYVKYSDEQPKDNVLRWNVTTLEASEKCVHRHKRHTDQVVVGEFWNTLDAFVASKRA</sequence>
<evidence type="ECO:0000259" key="7">
    <source>
        <dbReference type="Pfam" id="PF05179"/>
    </source>
</evidence>
<dbReference type="GO" id="GO:0032968">
    <property type="term" value="P:positive regulation of transcription elongation by RNA polymerase II"/>
    <property type="evidence" value="ECO:0007669"/>
    <property type="project" value="TreeGrafter"/>
</dbReference>
<dbReference type="InterPro" id="IPR007852">
    <property type="entry name" value="Cdc73/Parafibromin"/>
</dbReference>
<dbReference type="Pfam" id="PF05179">
    <property type="entry name" value="CDC73_C"/>
    <property type="match status" value="1"/>
</dbReference>
<evidence type="ECO:0000256" key="2">
    <source>
        <dbReference type="ARBA" id="ARBA00010427"/>
    </source>
</evidence>
<evidence type="ECO:0000313" key="9">
    <source>
        <dbReference type="EMBL" id="RKP09117.1"/>
    </source>
</evidence>
<dbReference type="Proteomes" id="UP000271241">
    <property type="component" value="Unassembled WGS sequence"/>
</dbReference>
<dbReference type="STRING" id="78915.A0A4P9XSK4"/>
<evidence type="ECO:0000259" key="8">
    <source>
        <dbReference type="Pfam" id="PF16050"/>
    </source>
</evidence>
<evidence type="ECO:0000256" key="6">
    <source>
        <dbReference type="SAM" id="MobiDB-lite"/>
    </source>
</evidence>
<keyword evidence="4" id="KW-0804">Transcription</keyword>
<accession>A0A4P9XSK4</accession>
<dbReference type="Pfam" id="PF16050">
    <property type="entry name" value="CDC73_N"/>
    <property type="match status" value="1"/>
</dbReference>
<dbReference type="FunFam" id="3.40.50.11990:FF:000002">
    <property type="entry name" value="protein CDC73 homolog"/>
    <property type="match status" value="1"/>
</dbReference>
<evidence type="ECO:0000256" key="1">
    <source>
        <dbReference type="ARBA" id="ARBA00004123"/>
    </source>
</evidence>
<comment type="subcellular location">
    <subcellularLocation>
        <location evidence="1">Nucleus</location>
    </subcellularLocation>
</comment>
<keyword evidence="3" id="KW-0805">Transcription regulation</keyword>